<sequence>MNTKKEFIYNVLIILAIILLDILGDYIIFNKDIFSSNFTLFLFKTTFTITLLTIYIINYIYSVPKFLFKKKYLQYFLAFIVMILLFAGLRFFLEEVILYNITGKHNYFFDVPLSKLVSNYAWDSFYYTLRVCLVSAVVCLFFRYNENKEEIYHLQIEQEKAKLSALKSQISPHFLFNTLNNFYEELYDDKPKTAGDILKLSKLLRYVTYETNEDLVLVNKEITFIEDYLYFFKRRYEDNFHVQLHIDGFVHNLKIPSLILIHFVENVCKHGIINDKNRPANITLTINDNTLELRTKNHISTSDTYTEPGIGTKNIEQRLGFIYKDSFILDYQKNDNLFEAYLKLTL</sequence>
<dbReference type="Pfam" id="PF06580">
    <property type="entry name" value="His_kinase"/>
    <property type="match status" value="1"/>
</dbReference>
<organism evidence="3 4">
    <name type="scientific">Aquimarina amphilecti</name>
    <dbReference type="NCBI Taxonomy" id="1038014"/>
    <lineage>
        <taxon>Bacteria</taxon>
        <taxon>Pseudomonadati</taxon>
        <taxon>Bacteroidota</taxon>
        <taxon>Flavobacteriia</taxon>
        <taxon>Flavobacteriales</taxon>
        <taxon>Flavobacteriaceae</taxon>
        <taxon>Aquimarina</taxon>
    </lineage>
</organism>
<dbReference type="AlphaFoldDB" id="A0A1H7GK64"/>
<keyword evidence="1" id="KW-1133">Transmembrane helix</keyword>
<feature type="transmembrane region" description="Helical" evidence="1">
    <location>
        <begin position="73"/>
        <end position="93"/>
    </location>
</feature>
<dbReference type="InterPro" id="IPR010559">
    <property type="entry name" value="Sig_transdc_His_kin_internal"/>
</dbReference>
<dbReference type="OrthoDB" id="9809908at2"/>
<dbReference type="EMBL" id="FOAB01000001">
    <property type="protein sequence ID" value="SEK38563.1"/>
    <property type="molecule type" value="Genomic_DNA"/>
</dbReference>
<dbReference type="GO" id="GO:0000155">
    <property type="term" value="F:phosphorelay sensor kinase activity"/>
    <property type="evidence" value="ECO:0007669"/>
    <property type="project" value="InterPro"/>
</dbReference>
<keyword evidence="1" id="KW-0472">Membrane</keyword>
<reference evidence="3 4" key="1">
    <citation type="submission" date="2016-10" db="EMBL/GenBank/DDBJ databases">
        <authorList>
            <person name="de Groot N.N."/>
        </authorList>
    </citation>
    <scope>NUCLEOTIDE SEQUENCE [LARGE SCALE GENOMIC DNA]</scope>
    <source>
        <strain evidence="3 4">DSM 25232</strain>
    </source>
</reference>
<feature type="domain" description="Signal transduction histidine kinase internal region" evidence="2">
    <location>
        <begin position="161"/>
        <end position="240"/>
    </location>
</feature>
<dbReference type="GO" id="GO:0016020">
    <property type="term" value="C:membrane"/>
    <property type="evidence" value="ECO:0007669"/>
    <property type="project" value="InterPro"/>
</dbReference>
<dbReference type="InterPro" id="IPR050640">
    <property type="entry name" value="Bact_2-comp_sensor_kinase"/>
</dbReference>
<feature type="transmembrane region" description="Helical" evidence="1">
    <location>
        <begin position="125"/>
        <end position="144"/>
    </location>
</feature>
<keyword evidence="4" id="KW-1185">Reference proteome</keyword>
<accession>A0A1H7GK64</accession>
<gene>
    <name evidence="3" type="ORF">SAMN04487910_0403</name>
</gene>
<dbReference type="STRING" id="1038014.SAMN04487910_0403"/>
<name>A0A1H7GK64_AQUAM</name>
<dbReference type="PANTHER" id="PTHR34220:SF7">
    <property type="entry name" value="SENSOR HISTIDINE KINASE YPDA"/>
    <property type="match status" value="1"/>
</dbReference>
<dbReference type="PANTHER" id="PTHR34220">
    <property type="entry name" value="SENSOR HISTIDINE KINASE YPDA"/>
    <property type="match status" value="1"/>
</dbReference>
<evidence type="ECO:0000313" key="3">
    <source>
        <dbReference type="EMBL" id="SEK38563.1"/>
    </source>
</evidence>
<protein>
    <submittedName>
        <fullName evidence="3">Histidine kinase</fullName>
    </submittedName>
</protein>
<proteinExistence type="predicted"/>
<evidence type="ECO:0000259" key="2">
    <source>
        <dbReference type="Pfam" id="PF06580"/>
    </source>
</evidence>
<evidence type="ECO:0000313" key="4">
    <source>
        <dbReference type="Proteomes" id="UP000198521"/>
    </source>
</evidence>
<evidence type="ECO:0000256" key="1">
    <source>
        <dbReference type="SAM" id="Phobius"/>
    </source>
</evidence>
<keyword evidence="1" id="KW-0812">Transmembrane</keyword>
<feature type="transmembrane region" description="Helical" evidence="1">
    <location>
        <begin position="7"/>
        <end position="29"/>
    </location>
</feature>
<keyword evidence="3" id="KW-0808">Transferase</keyword>
<dbReference type="Proteomes" id="UP000198521">
    <property type="component" value="Unassembled WGS sequence"/>
</dbReference>
<feature type="transmembrane region" description="Helical" evidence="1">
    <location>
        <begin position="41"/>
        <end position="61"/>
    </location>
</feature>
<keyword evidence="3" id="KW-0418">Kinase</keyword>